<protein>
    <submittedName>
        <fullName evidence="2">Uncharacterized protein</fullName>
    </submittedName>
</protein>
<sequence>MSSSDDIMTGRLRYAIASRTKRIFFFRGGFVLARTHTGQKQRCLSSPRIFPSPAPRGRLPQTTSIRACSRETAEGNGPAFNVNRHARLIRGRKERERSKAESDGATTRLGRERGRDDRRDFPAENLTSPTTSVFPSEQIDLESLHHMQRNHTSTRSLQVVIRSSLSIDERLALGNAAGEFPEARHADLGAAEQPPWKRDGASCGQC</sequence>
<dbReference type="EMBL" id="KQ976467">
    <property type="protein sequence ID" value="KYM84115.1"/>
    <property type="molecule type" value="Genomic_DNA"/>
</dbReference>
<proteinExistence type="predicted"/>
<accession>A0A195BIJ6</accession>
<feature type="region of interest" description="Disordered" evidence="1">
    <location>
        <begin position="184"/>
        <end position="206"/>
    </location>
</feature>
<feature type="region of interest" description="Disordered" evidence="1">
    <location>
        <begin position="84"/>
        <end position="131"/>
    </location>
</feature>
<dbReference type="Proteomes" id="UP000078540">
    <property type="component" value="Unassembled WGS sequence"/>
</dbReference>
<name>A0A195BIJ6_9HYME</name>
<reference evidence="2 3" key="1">
    <citation type="submission" date="2015-09" db="EMBL/GenBank/DDBJ databases">
        <title>Atta colombica WGS genome.</title>
        <authorList>
            <person name="Nygaard S."/>
            <person name="Hu H."/>
            <person name="Boomsma J."/>
            <person name="Zhang G."/>
        </authorList>
    </citation>
    <scope>NUCLEOTIDE SEQUENCE [LARGE SCALE GENOMIC DNA]</scope>
    <source>
        <strain evidence="2">Treedump-2</strain>
        <tissue evidence="2">Whole body</tissue>
    </source>
</reference>
<evidence type="ECO:0000313" key="2">
    <source>
        <dbReference type="EMBL" id="KYM84115.1"/>
    </source>
</evidence>
<evidence type="ECO:0000313" key="3">
    <source>
        <dbReference type="Proteomes" id="UP000078540"/>
    </source>
</evidence>
<organism evidence="2 3">
    <name type="scientific">Atta colombica</name>
    <dbReference type="NCBI Taxonomy" id="520822"/>
    <lineage>
        <taxon>Eukaryota</taxon>
        <taxon>Metazoa</taxon>
        <taxon>Ecdysozoa</taxon>
        <taxon>Arthropoda</taxon>
        <taxon>Hexapoda</taxon>
        <taxon>Insecta</taxon>
        <taxon>Pterygota</taxon>
        <taxon>Neoptera</taxon>
        <taxon>Endopterygota</taxon>
        <taxon>Hymenoptera</taxon>
        <taxon>Apocrita</taxon>
        <taxon>Aculeata</taxon>
        <taxon>Formicoidea</taxon>
        <taxon>Formicidae</taxon>
        <taxon>Myrmicinae</taxon>
        <taxon>Atta</taxon>
    </lineage>
</organism>
<evidence type="ECO:0000256" key="1">
    <source>
        <dbReference type="SAM" id="MobiDB-lite"/>
    </source>
</evidence>
<keyword evidence="3" id="KW-1185">Reference proteome</keyword>
<feature type="compositionally biased region" description="Basic and acidic residues" evidence="1">
    <location>
        <begin position="109"/>
        <end position="122"/>
    </location>
</feature>
<gene>
    <name evidence="2" type="ORF">ALC53_05492</name>
</gene>
<dbReference type="AlphaFoldDB" id="A0A195BIJ6"/>
<feature type="compositionally biased region" description="Basic and acidic residues" evidence="1">
    <location>
        <begin position="91"/>
        <end position="102"/>
    </location>
</feature>